<keyword evidence="1" id="KW-0677">Repeat</keyword>
<dbReference type="OrthoDB" id="2473368at2"/>
<dbReference type="RefSeq" id="WP_089024126.1">
    <property type="nucleotide sequence ID" value="NZ_NIQC01000025.1"/>
</dbReference>
<feature type="signal peptide" evidence="2">
    <location>
        <begin position="1"/>
        <end position="32"/>
    </location>
</feature>
<evidence type="ECO:0000313" key="4">
    <source>
        <dbReference type="EMBL" id="OWZ83154.1"/>
    </source>
</evidence>
<name>A0A226BXU6_9FIRM</name>
<evidence type="ECO:0000259" key="3">
    <source>
        <dbReference type="PROSITE" id="PS51272"/>
    </source>
</evidence>
<sequence length="795" mass="92021">MIFNRNGELTLKNLVSLAVCLMLLFSPVTSEAYEEEVVEKDQGEVTDEKETDKSYELYGKRAEIDEDIRSQLDLASEYRLDELEEHHREENKLNYTYILEDDRLKVLYDKKEDVITSVDRNISMDKPKLSQITADEAKETALEYVENLYLELLEKEKLDTDPLVDRELDDSHRRASDYKFTFMRIHDSIPVQGEGVTVEINSVTGELSRIDKKLSEYDKFISLKEDVSKDEAKEKLIEGLPLQKVYMQALDHTEFQEPGLYYTFLGQLGVEQTGMTRSNYFVDANTKDLLNRGFEKIDKDKLEKTLAEDGSLTEDFLSQEGVTIEASEKPDEITEDDAKEIAEVFVKNLGFKNFEIEGVSETQGVRRSPLGTDDDRLMYEVNFNHEDIDEFRQLQLQICQKQGDIHFYELHHSVIAQIIDDLVEEQPEEINIEKTAKRTLDKMSFASDAMLINSQDLNVGDEKSHLKIENPEDYSPGSVARGFEYSKVVNNIPVETTGYNFRIDMATGLTSSINHIPLKEDDLPDPKETEITLEEAREKLVSNLDIELVYIPHRVETEKELMELKEEPTVEMRPVFKLKPYAHTPSYQEGAPYVNSESGEIYNYEGTSFVDKKIFDLVDDKHWASSYLELALAQDFLPLRQGELLPDEEITKEEVSVLLKQMVYMGERSPEIEKEPYFNNIDKKHPYFEEIQLMTKKGIFDKEKESFPLDKTINREQMAELIIKSLDLDILIEDDLKFPLNFEDVDEISPERKNYVGLVAWLDIMNGDEDRFLPKDDLSRAEAVTVLYRIDEIEV</sequence>
<dbReference type="InterPro" id="IPR001119">
    <property type="entry name" value="SLH_dom"/>
</dbReference>
<comment type="caution">
    <text evidence="4">The sequence shown here is derived from an EMBL/GenBank/DDBJ whole genome shotgun (WGS) entry which is preliminary data.</text>
</comment>
<dbReference type="Pfam" id="PF16244">
    <property type="entry name" value="DUF4901"/>
    <property type="match status" value="1"/>
</dbReference>
<dbReference type="AlphaFoldDB" id="A0A226BXU6"/>
<feature type="domain" description="SLH" evidence="3">
    <location>
        <begin position="674"/>
        <end position="736"/>
    </location>
</feature>
<dbReference type="PROSITE" id="PS51272">
    <property type="entry name" value="SLH"/>
    <property type="match status" value="2"/>
</dbReference>
<keyword evidence="5" id="KW-1185">Reference proteome</keyword>
<protein>
    <recommendedName>
        <fullName evidence="3">SLH domain-containing protein</fullName>
    </recommendedName>
</protein>
<dbReference type="Pfam" id="PF00395">
    <property type="entry name" value="SLH"/>
    <property type="match status" value="1"/>
</dbReference>
<dbReference type="EMBL" id="NIQC01000025">
    <property type="protein sequence ID" value="OWZ83154.1"/>
    <property type="molecule type" value="Genomic_DNA"/>
</dbReference>
<dbReference type="InterPro" id="IPR032599">
    <property type="entry name" value="YcdB/YcdC_rep_domain"/>
</dbReference>
<gene>
    <name evidence="4" type="ORF">CDO51_09995</name>
</gene>
<accession>A0A226BXU6</accession>
<evidence type="ECO:0000256" key="1">
    <source>
        <dbReference type="ARBA" id="ARBA00022737"/>
    </source>
</evidence>
<feature type="domain" description="SLH" evidence="3">
    <location>
        <begin position="739"/>
        <end position="795"/>
    </location>
</feature>
<reference evidence="4 5" key="1">
    <citation type="submission" date="2017-06" db="EMBL/GenBank/DDBJ databases">
        <title>Draft Genome Sequence of Natranaerobius trueperi halophilic, alkalithermophilic bacteria from soda lakes.</title>
        <authorList>
            <person name="Zhao B."/>
        </authorList>
    </citation>
    <scope>NUCLEOTIDE SEQUENCE [LARGE SCALE GENOMIC DNA]</scope>
    <source>
        <strain evidence="4 5">DSM 18760</strain>
    </source>
</reference>
<evidence type="ECO:0000313" key="5">
    <source>
        <dbReference type="Proteomes" id="UP000214588"/>
    </source>
</evidence>
<proteinExistence type="predicted"/>
<dbReference type="Proteomes" id="UP000214588">
    <property type="component" value="Unassembled WGS sequence"/>
</dbReference>
<keyword evidence="2" id="KW-0732">Signal</keyword>
<feature type="chain" id="PRO_5012578740" description="SLH domain-containing protein" evidence="2">
    <location>
        <begin position="33"/>
        <end position="795"/>
    </location>
</feature>
<organism evidence="4 5">
    <name type="scientific">Natranaerobius trueperi</name>
    <dbReference type="NCBI Taxonomy" id="759412"/>
    <lineage>
        <taxon>Bacteria</taxon>
        <taxon>Bacillati</taxon>
        <taxon>Bacillota</taxon>
        <taxon>Clostridia</taxon>
        <taxon>Natranaerobiales</taxon>
        <taxon>Natranaerobiaceae</taxon>
        <taxon>Natranaerobius</taxon>
    </lineage>
</organism>
<evidence type="ECO:0000256" key="2">
    <source>
        <dbReference type="SAM" id="SignalP"/>
    </source>
</evidence>